<proteinExistence type="predicted"/>
<feature type="region of interest" description="Disordered" evidence="1">
    <location>
        <begin position="99"/>
        <end position="163"/>
    </location>
</feature>
<feature type="compositionally biased region" description="Low complexity" evidence="1">
    <location>
        <begin position="107"/>
        <end position="124"/>
    </location>
</feature>
<reference evidence="2 3" key="1">
    <citation type="journal article" date="2013" name="J. Biotechnol.">
        <title>Establishment and interpretation of the genome sequence of the phytopathogenic fungus Rhizoctonia solani AG1-IB isolate 7/3/14.</title>
        <authorList>
            <person name="Wibberg D.W."/>
            <person name="Jelonek L.J."/>
            <person name="Rupp O.R."/>
            <person name="Hennig M.H."/>
            <person name="Eikmeyer F.E."/>
            <person name="Goesmann A.G."/>
            <person name="Hartmann A.H."/>
            <person name="Borriss R.B."/>
            <person name="Grosch R.G."/>
            <person name="Puehler A.P."/>
            <person name="Schlueter A.S."/>
        </authorList>
    </citation>
    <scope>NUCLEOTIDE SEQUENCE [LARGE SCALE GENOMIC DNA]</scope>
    <source>
        <strain evidence="3">AG1-IB / isolate 7/3/14</strain>
    </source>
</reference>
<evidence type="ECO:0000313" key="3">
    <source>
        <dbReference type="Proteomes" id="UP000012065"/>
    </source>
</evidence>
<dbReference type="EMBL" id="CAOJ01013473">
    <property type="protein sequence ID" value="CCO34673.1"/>
    <property type="molecule type" value="Genomic_DNA"/>
</dbReference>
<organism evidence="2 3">
    <name type="scientific">Thanatephorus cucumeris (strain AG1-IB / isolate 7/3/14)</name>
    <name type="common">Lettuce bottom rot fungus</name>
    <name type="synonym">Rhizoctonia solani</name>
    <dbReference type="NCBI Taxonomy" id="1108050"/>
    <lineage>
        <taxon>Eukaryota</taxon>
        <taxon>Fungi</taxon>
        <taxon>Dikarya</taxon>
        <taxon>Basidiomycota</taxon>
        <taxon>Agaricomycotina</taxon>
        <taxon>Agaricomycetes</taxon>
        <taxon>Cantharellales</taxon>
        <taxon>Ceratobasidiaceae</taxon>
        <taxon>Rhizoctonia</taxon>
        <taxon>Rhizoctonia solani AG-1</taxon>
    </lineage>
</organism>
<protein>
    <submittedName>
        <fullName evidence="2">Uncharacterized protein</fullName>
    </submittedName>
</protein>
<evidence type="ECO:0000256" key="1">
    <source>
        <dbReference type="SAM" id="MobiDB-lite"/>
    </source>
</evidence>
<gene>
    <name evidence="2" type="ORF">BN14_08778</name>
</gene>
<accession>M5C3Z6</accession>
<feature type="compositionally biased region" description="Basic residues" evidence="1">
    <location>
        <begin position="132"/>
        <end position="141"/>
    </location>
</feature>
<dbReference type="Proteomes" id="UP000012065">
    <property type="component" value="Unassembled WGS sequence"/>
</dbReference>
<sequence>MIECRSLKSRHESHPKVRHACTTLKDCPSALCRGSDQSTYALDPLQVPELMVGRVLAAWLMSESGNAVVMVMEDHIDNDELQVLRVPPSLTAHFTSLGKISNTHPESTNSSPSTTQLTQTTVSSGMFTRPHQPAKRRRLKKMVTPPPPEPETELTSPGTNSAPFSVFPAEADLEYSGIDPASILRSRVRTAVAVQNPGPATGLIKQLIRSPLTNTLAGLHARMSQAECTHVQESVQRTRNAQPTRRLVRSTKADLTWLPGVGFLGLASNANKAKTATPTDGASGFAAPSSRSFVAHSPAGPVSIPCPAVSAYAARSTSLLSNVGARKRKAEGEEMVETMGIHAGEAKRARVGMRTSDRAWMRGRSQVYLLLHHRPLLCP</sequence>
<name>M5C3Z6_THACB</name>
<dbReference type="HOGENOM" id="CLU_071673_0_0_1"/>
<evidence type="ECO:0000313" key="2">
    <source>
        <dbReference type="EMBL" id="CCO34673.1"/>
    </source>
</evidence>
<comment type="caution">
    <text evidence="2">The sequence shown here is derived from an EMBL/GenBank/DDBJ whole genome shotgun (WGS) entry which is preliminary data.</text>
</comment>
<dbReference type="AlphaFoldDB" id="M5C3Z6"/>